<dbReference type="RefSeq" id="WP_062445356.1">
    <property type="nucleotide sequence ID" value="NZ_BMCJ01000001.1"/>
</dbReference>
<evidence type="ECO:0000313" key="3">
    <source>
        <dbReference type="Proteomes" id="UP000619534"/>
    </source>
</evidence>
<dbReference type="Proteomes" id="UP000619534">
    <property type="component" value="Unassembled WGS sequence"/>
</dbReference>
<organism evidence="2 3">
    <name type="scientific">Thalassobacillus devorans</name>
    <dbReference type="NCBI Taxonomy" id="279813"/>
    <lineage>
        <taxon>Bacteria</taxon>
        <taxon>Bacillati</taxon>
        <taxon>Bacillota</taxon>
        <taxon>Bacilli</taxon>
        <taxon>Bacillales</taxon>
        <taxon>Bacillaceae</taxon>
        <taxon>Thalassobacillus</taxon>
    </lineage>
</organism>
<dbReference type="EMBL" id="BMCJ01000001">
    <property type="protein sequence ID" value="GGC78890.1"/>
    <property type="molecule type" value="Genomic_DNA"/>
</dbReference>
<proteinExistence type="predicted"/>
<evidence type="ECO:0000313" key="2">
    <source>
        <dbReference type="EMBL" id="GGC78890.1"/>
    </source>
</evidence>
<name>A0ABQ1NNT4_9BACI</name>
<keyword evidence="1" id="KW-1133">Transmembrane helix</keyword>
<keyword evidence="1" id="KW-0812">Transmembrane</keyword>
<gene>
    <name evidence="2" type="ORF">GCM10007216_06740</name>
</gene>
<keyword evidence="3" id="KW-1185">Reference proteome</keyword>
<feature type="transmembrane region" description="Helical" evidence="1">
    <location>
        <begin position="12"/>
        <end position="34"/>
    </location>
</feature>
<reference evidence="3" key="1">
    <citation type="journal article" date="2019" name="Int. J. Syst. Evol. Microbiol.">
        <title>The Global Catalogue of Microorganisms (GCM) 10K type strain sequencing project: providing services to taxonomists for standard genome sequencing and annotation.</title>
        <authorList>
            <consortium name="The Broad Institute Genomics Platform"/>
            <consortium name="The Broad Institute Genome Sequencing Center for Infectious Disease"/>
            <person name="Wu L."/>
            <person name="Ma J."/>
        </authorList>
    </citation>
    <scope>NUCLEOTIDE SEQUENCE [LARGE SCALE GENOMIC DNA]</scope>
    <source>
        <strain evidence="3">CCM 7282</strain>
    </source>
</reference>
<accession>A0ABQ1NNT4</accession>
<sequence>MFEFLFDLPLNFNIYLLFLAVLVPSSILLAVQFLESPAFTSELLHSEAAVERTFSKGQLAAAVLPKQTQVFFITRFMKRKDAPDDDNDDHCPPHTP</sequence>
<comment type="caution">
    <text evidence="2">The sequence shown here is derived from an EMBL/GenBank/DDBJ whole genome shotgun (WGS) entry which is preliminary data.</text>
</comment>
<protein>
    <submittedName>
        <fullName evidence="2">Uncharacterized protein</fullName>
    </submittedName>
</protein>
<keyword evidence="1" id="KW-0472">Membrane</keyword>
<evidence type="ECO:0000256" key="1">
    <source>
        <dbReference type="SAM" id="Phobius"/>
    </source>
</evidence>